<reference evidence="7 8" key="1">
    <citation type="journal article" date="2008" name="Int. J. Syst. Evol. Microbiol.">
        <title>Neptunomonas japonica sp. nov., an Osedax japonicus symbiont-like bacterium isolated from sediment adjacent to sperm whale carcasses off Kagoshima, Japan.</title>
        <authorList>
            <person name="Miyazaki M."/>
            <person name="Nogi Y."/>
            <person name="Fujiwara Y."/>
            <person name="Kawato M."/>
            <person name="Kubokawa K."/>
            <person name="Horikoshi K."/>
        </authorList>
    </citation>
    <scope>NUCLEOTIDE SEQUENCE [LARGE SCALE GENOMIC DNA]</scope>
    <source>
        <strain evidence="7 8">JAMM 1380</strain>
    </source>
</reference>
<organism evidence="7 8">
    <name type="scientific">Neptunomonas japonica JAMM 1380</name>
    <dbReference type="NCBI Taxonomy" id="1441457"/>
    <lineage>
        <taxon>Bacteria</taxon>
        <taxon>Pseudomonadati</taxon>
        <taxon>Pseudomonadota</taxon>
        <taxon>Gammaproteobacteria</taxon>
        <taxon>Oceanospirillales</taxon>
        <taxon>Oceanospirillaceae</taxon>
        <taxon>Neptunomonas</taxon>
    </lineage>
</organism>
<evidence type="ECO:0000256" key="2">
    <source>
        <dbReference type="ARBA" id="ARBA00022490"/>
    </source>
</evidence>
<keyword evidence="5" id="KW-0804">Transcription</keyword>
<evidence type="ECO:0000313" key="8">
    <source>
        <dbReference type="Proteomes" id="UP000595332"/>
    </source>
</evidence>
<comment type="subcellular location">
    <subcellularLocation>
        <location evidence="1">Cytoplasm</location>
    </subcellularLocation>
</comment>
<feature type="domain" description="HTH merR-type" evidence="6">
    <location>
        <begin position="1"/>
        <end position="69"/>
    </location>
</feature>
<dbReference type="AlphaFoldDB" id="A0A7R6P996"/>
<name>A0A7R6P996_9GAMM</name>
<dbReference type="PROSITE" id="PS00552">
    <property type="entry name" value="HTH_MERR_1"/>
    <property type="match status" value="1"/>
</dbReference>
<dbReference type="NCBIfam" id="TIGR02044">
    <property type="entry name" value="CueR"/>
    <property type="match status" value="1"/>
</dbReference>
<evidence type="ECO:0000256" key="4">
    <source>
        <dbReference type="ARBA" id="ARBA00023125"/>
    </source>
</evidence>
<evidence type="ECO:0000313" key="7">
    <source>
        <dbReference type="EMBL" id="BBB29599.1"/>
    </source>
</evidence>
<dbReference type="SMART" id="SM00422">
    <property type="entry name" value="HTH_MERR"/>
    <property type="match status" value="1"/>
</dbReference>
<proteinExistence type="predicted"/>
<dbReference type="InterPro" id="IPR011789">
    <property type="entry name" value="CueR"/>
</dbReference>
<evidence type="ECO:0000256" key="3">
    <source>
        <dbReference type="ARBA" id="ARBA00023015"/>
    </source>
</evidence>
<keyword evidence="2" id="KW-0963">Cytoplasm</keyword>
<dbReference type="PANTHER" id="PTHR30204">
    <property type="entry name" value="REDOX-CYCLING DRUG-SENSING TRANSCRIPTIONAL ACTIVATOR SOXR"/>
    <property type="match status" value="1"/>
</dbReference>
<evidence type="ECO:0000256" key="5">
    <source>
        <dbReference type="ARBA" id="ARBA00023163"/>
    </source>
</evidence>
<dbReference type="EMBL" id="AP014546">
    <property type="protein sequence ID" value="BBB29599.1"/>
    <property type="molecule type" value="Genomic_DNA"/>
</dbReference>
<evidence type="ECO:0000256" key="1">
    <source>
        <dbReference type="ARBA" id="ARBA00004496"/>
    </source>
</evidence>
<dbReference type="GO" id="GO:0003677">
    <property type="term" value="F:DNA binding"/>
    <property type="evidence" value="ECO:0007669"/>
    <property type="project" value="UniProtKB-KW"/>
</dbReference>
<dbReference type="InterPro" id="IPR009061">
    <property type="entry name" value="DNA-bd_dom_put_sf"/>
</dbReference>
<dbReference type="GO" id="GO:0005737">
    <property type="term" value="C:cytoplasm"/>
    <property type="evidence" value="ECO:0007669"/>
    <property type="project" value="UniProtKB-SubCell"/>
</dbReference>
<protein>
    <submittedName>
        <fullName evidence="7">MerR family transcriptional regulator, copper efflux regulator</fullName>
    </submittedName>
</protein>
<dbReference type="PROSITE" id="PS50937">
    <property type="entry name" value="HTH_MERR_2"/>
    <property type="match status" value="1"/>
</dbReference>
<dbReference type="InterPro" id="IPR047057">
    <property type="entry name" value="MerR_fam"/>
</dbReference>
<dbReference type="KEGG" id="njp:NEJAP_1647"/>
<dbReference type="Gene3D" id="1.10.1660.10">
    <property type="match status" value="1"/>
</dbReference>
<dbReference type="RefSeq" id="WP_201350206.1">
    <property type="nucleotide sequence ID" value="NZ_AP014546.1"/>
</dbReference>
<keyword evidence="4" id="KW-0238">DNA-binding</keyword>
<dbReference type="Proteomes" id="UP000595332">
    <property type="component" value="Chromosome"/>
</dbReference>
<dbReference type="PANTHER" id="PTHR30204:SF94">
    <property type="entry name" value="HEAVY METAL-DEPENDENT TRANSCRIPTIONAL REGULATOR HI_0293-RELATED"/>
    <property type="match status" value="1"/>
</dbReference>
<dbReference type="GO" id="GO:0005507">
    <property type="term" value="F:copper ion binding"/>
    <property type="evidence" value="ECO:0007669"/>
    <property type="project" value="InterPro"/>
</dbReference>
<dbReference type="SUPFAM" id="SSF46955">
    <property type="entry name" value="Putative DNA-binding domain"/>
    <property type="match status" value="1"/>
</dbReference>
<accession>A0A7R6P996</accession>
<evidence type="ECO:0000259" key="6">
    <source>
        <dbReference type="PROSITE" id="PS50937"/>
    </source>
</evidence>
<dbReference type="InterPro" id="IPR000551">
    <property type="entry name" value="MerR-type_HTH_dom"/>
</dbReference>
<dbReference type="GO" id="GO:0045893">
    <property type="term" value="P:positive regulation of DNA-templated transcription"/>
    <property type="evidence" value="ECO:0007669"/>
    <property type="project" value="InterPro"/>
</dbReference>
<keyword evidence="8" id="KW-1185">Reference proteome</keyword>
<gene>
    <name evidence="7" type="ORF">NEJAP_1647</name>
</gene>
<dbReference type="PRINTS" id="PR00040">
    <property type="entry name" value="HTHMERR"/>
</dbReference>
<sequence>MNIAEAAKYTGLSSKTIRYYEKEGIIPPAKRSANGYRLYDLEQLDSLLFVKRARGLGFSLSDSHELLLISQDPGRSSAAVKQKAEQHLIKVNNQIEQMQKIKGVLESVVDKCLGDEQAACPILDKLSQG</sequence>
<dbReference type="Pfam" id="PF13411">
    <property type="entry name" value="MerR_1"/>
    <property type="match status" value="1"/>
</dbReference>
<dbReference type="GO" id="GO:0003700">
    <property type="term" value="F:DNA-binding transcription factor activity"/>
    <property type="evidence" value="ECO:0007669"/>
    <property type="project" value="InterPro"/>
</dbReference>
<keyword evidence="3" id="KW-0805">Transcription regulation</keyword>